<comment type="caution">
    <text evidence="8">The sequence shown here is derived from an EMBL/GenBank/DDBJ whole genome shotgun (WGS) entry which is preliminary data.</text>
</comment>
<name>A0A256G4J0_9HYPH</name>
<feature type="domain" description="TonB C-terminal" evidence="7">
    <location>
        <begin position="90"/>
        <end position="136"/>
    </location>
</feature>
<dbReference type="NCBIfam" id="TIGR01352">
    <property type="entry name" value="tonB_Cterm"/>
    <property type="match status" value="1"/>
</dbReference>
<dbReference type="Proteomes" id="UP000216188">
    <property type="component" value="Unassembled WGS sequence"/>
</dbReference>
<protein>
    <submittedName>
        <fullName evidence="8">TonB family C-terminal domain protein</fullName>
    </submittedName>
</protein>
<evidence type="ECO:0000256" key="5">
    <source>
        <dbReference type="SAM" id="MobiDB-lite"/>
    </source>
</evidence>
<evidence type="ECO:0000256" key="4">
    <source>
        <dbReference type="ARBA" id="ARBA00023136"/>
    </source>
</evidence>
<feature type="chain" id="PRO_5012332652" evidence="6">
    <location>
        <begin position="34"/>
        <end position="169"/>
    </location>
</feature>
<evidence type="ECO:0000256" key="1">
    <source>
        <dbReference type="ARBA" id="ARBA00004167"/>
    </source>
</evidence>
<evidence type="ECO:0000313" key="9">
    <source>
        <dbReference type="Proteomes" id="UP000216188"/>
    </source>
</evidence>
<sequence length="169" mass="18342">MRIMKMKNQTSLRLFMMLGSLLTATSYSLPSVAQTGPRVTAPAAPSEAEAPQIINQAEWQSAVVRILRRYGVLLSRELRPLELDGVFKPKISFYLAPDGTVSDVELVESSGDDLVDAAALKVPTAGAAFPPFTPDMPSDKPKKLIAPFEVHLSKPEPDEPKTSDPAKPQ</sequence>
<keyword evidence="3" id="KW-1133">Transmembrane helix</keyword>
<keyword evidence="2" id="KW-0812">Transmembrane</keyword>
<dbReference type="Gene3D" id="3.30.1150.10">
    <property type="match status" value="1"/>
</dbReference>
<dbReference type="SUPFAM" id="SSF74653">
    <property type="entry name" value="TolA/TonB C-terminal domain"/>
    <property type="match status" value="1"/>
</dbReference>
<proteinExistence type="predicted"/>
<feature type="region of interest" description="Disordered" evidence="5">
    <location>
        <begin position="148"/>
        <end position="169"/>
    </location>
</feature>
<dbReference type="AlphaFoldDB" id="A0A256G4J0"/>
<reference evidence="8 9" key="1">
    <citation type="submission" date="2017-07" db="EMBL/GenBank/DDBJ databases">
        <title>Phylogenetic study on the rhizospheric bacterium Ochrobactrum sp. A44.</title>
        <authorList>
            <person name="Krzyzanowska D.M."/>
            <person name="Ossowicki A."/>
            <person name="Rajewska M."/>
            <person name="Maciag T."/>
            <person name="Kaczynski Z."/>
            <person name="Czerwicka M."/>
            <person name="Jafra S."/>
        </authorList>
    </citation>
    <scope>NUCLEOTIDE SEQUENCE [LARGE SCALE GENOMIC DNA]</scope>
    <source>
        <strain evidence="8 9">CCUG 30717</strain>
    </source>
</reference>
<dbReference type="GO" id="GO:0016020">
    <property type="term" value="C:membrane"/>
    <property type="evidence" value="ECO:0007669"/>
    <property type="project" value="UniProtKB-SubCell"/>
</dbReference>
<evidence type="ECO:0000259" key="7">
    <source>
        <dbReference type="Pfam" id="PF03544"/>
    </source>
</evidence>
<evidence type="ECO:0000256" key="2">
    <source>
        <dbReference type="ARBA" id="ARBA00022692"/>
    </source>
</evidence>
<dbReference type="InterPro" id="IPR006260">
    <property type="entry name" value="TonB/TolA_C"/>
</dbReference>
<dbReference type="GO" id="GO:0055085">
    <property type="term" value="P:transmembrane transport"/>
    <property type="evidence" value="ECO:0007669"/>
    <property type="project" value="InterPro"/>
</dbReference>
<accession>A0A256G4J0</accession>
<evidence type="ECO:0000256" key="6">
    <source>
        <dbReference type="SAM" id="SignalP"/>
    </source>
</evidence>
<dbReference type="Pfam" id="PF03544">
    <property type="entry name" value="TonB_C"/>
    <property type="match status" value="1"/>
</dbReference>
<dbReference type="EMBL" id="NNRM01000046">
    <property type="protein sequence ID" value="OYR21896.1"/>
    <property type="molecule type" value="Genomic_DNA"/>
</dbReference>
<feature type="signal peptide" evidence="6">
    <location>
        <begin position="1"/>
        <end position="33"/>
    </location>
</feature>
<evidence type="ECO:0000313" key="8">
    <source>
        <dbReference type="EMBL" id="OYR21896.1"/>
    </source>
</evidence>
<comment type="subcellular location">
    <subcellularLocation>
        <location evidence="1">Membrane</location>
        <topology evidence="1">Single-pass membrane protein</topology>
    </subcellularLocation>
</comment>
<gene>
    <name evidence="8" type="ORF">CEV34_4697</name>
</gene>
<feature type="compositionally biased region" description="Basic and acidic residues" evidence="5">
    <location>
        <begin position="151"/>
        <end position="169"/>
    </location>
</feature>
<keyword evidence="6" id="KW-0732">Signal</keyword>
<evidence type="ECO:0000256" key="3">
    <source>
        <dbReference type="ARBA" id="ARBA00022989"/>
    </source>
</evidence>
<keyword evidence="4" id="KW-0472">Membrane</keyword>
<organism evidence="8 9">
    <name type="scientific">Brucella pseudogrignonensis</name>
    <dbReference type="NCBI Taxonomy" id="419475"/>
    <lineage>
        <taxon>Bacteria</taxon>
        <taxon>Pseudomonadati</taxon>
        <taxon>Pseudomonadota</taxon>
        <taxon>Alphaproteobacteria</taxon>
        <taxon>Hyphomicrobiales</taxon>
        <taxon>Brucellaceae</taxon>
        <taxon>Brucella/Ochrobactrum group</taxon>
        <taxon>Brucella</taxon>
    </lineage>
</organism>
<keyword evidence="9" id="KW-1185">Reference proteome</keyword>
<dbReference type="InterPro" id="IPR037682">
    <property type="entry name" value="TonB_C"/>
</dbReference>